<proteinExistence type="predicted"/>
<protein>
    <submittedName>
        <fullName evidence="1">Uncharacterized protein</fullName>
    </submittedName>
</protein>
<name>A0A4U1L0H0_9SPHN</name>
<evidence type="ECO:0000313" key="2">
    <source>
        <dbReference type="Proteomes" id="UP000309138"/>
    </source>
</evidence>
<organism evidence="1 2">
    <name type="scientific">Sphingomonas baiyangensis</name>
    <dbReference type="NCBI Taxonomy" id="2572576"/>
    <lineage>
        <taxon>Bacteria</taxon>
        <taxon>Pseudomonadati</taxon>
        <taxon>Pseudomonadota</taxon>
        <taxon>Alphaproteobacteria</taxon>
        <taxon>Sphingomonadales</taxon>
        <taxon>Sphingomonadaceae</taxon>
        <taxon>Sphingomonas</taxon>
    </lineage>
</organism>
<sequence>MSEELERRLRQLSERITMGANEACGEAADTLKRYREAVEAVVDAYDDASNYDMLTAQLEAAVEGARQALRGQAA</sequence>
<dbReference type="EMBL" id="SWKR01000002">
    <property type="protein sequence ID" value="TKD50237.1"/>
    <property type="molecule type" value="Genomic_DNA"/>
</dbReference>
<dbReference type="AlphaFoldDB" id="A0A4U1L0H0"/>
<dbReference type="Proteomes" id="UP000309138">
    <property type="component" value="Unassembled WGS sequence"/>
</dbReference>
<reference evidence="1 2" key="1">
    <citation type="submission" date="2019-04" db="EMBL/GenBank/DDBJ databases">
        <authorList>
            <person name="Yang Y."/>
            <person name="Wei D."/>
        </authorList>
    </citation>
    <scope>NUCLEOTIDE SEQUENCE [LARGE SCALE GENOMIC DNA]</scope>
    <source>
        <strain evidence="1 2">L-1-4w-11</strain>
    </source>
</reference>
<accession>A0A4U1L0H0</accession>
<comment type="caution">
    <text evidence="1">The sequence shown here is derived from an EMBL/GenBank/DDBJ whole genome shotgun (WGS) entry which is preliminary data.</text>
</comment>
<gene>
    <name evidence="1" type="ORF">FBR43_05300</name>
</gene>
<keyword evidence="2" id="KW-1185">Reference proteome</keyword>
<evidence type="ECO:0000313" key="1">
    <source>
        <dbReference type="EMBL" id="TKD50237.1"/>
    </source>
</evidence>
<dbReference type="RefSeq" id="WP_136942180.1">
    <property type="nucleotide sequence ID" value="NZ_SWKR01000002.1"/>
</dbReference>